<organism evidence="1 2">
    <name type="scientific">Eumeta variegata</name>
    <name type="common">Bagworm moth</name>
    <name type="synonym">Eumeta japonica</name>
    <dbReference type="NCBI Taxonomy" id="151549"/>
    <lineage>
        <taxon>Eukaryota</taxon>
        <taxon>Metazoa</taxon>
        <taxon>Ecdysozoa</taxon>
        <taxon>Arthropoda</taxon>
        <taxon>Hexapoda</taxon>
        <taxon>Insecta</taxon>
        <taxon>Pterygota</taxon>
        <taxon>Neoptera</taxon>
        <taxon>Endopterygota</taxon>
        <taxon>Lepidoptera</taxon>
        <taxon>Glossata</taxon>
        <taxon>Ditrysia</taxon>
        <taxon>Tineoidea</taxon>
        <taxon>Psychidae</taxon>
        <taxon>Oiketicinae</taxon>
        <taxon>Eumeta</taxon>
    </lineage>
</organism>
<dbReference type="EMBL" id="BGZK01000391">
    <property type="protein sequence ID" value="GBP41033.1"/>
    <property type="molecule type" value="Genomic_DNA"/>
</dbReference>
<sequence>MVIGINSTKLPKLPALDPSSCDDALSQAMLSVADMLPLKKHFVVDILSPPWWEQECTRAVEERRGAEILYCRNMFRENTYLRKILSIFLRYVPNPGGFFAERS</sequence>
<dbReference type="OrthoDB" id="8058536at2759"/>
<gene>
    <name evidence="1" type="ORF">EVAR_82993_1</name>
</gene>
<evidence type="ECO:0000313" key="1">
    <source>
        <dbReference type="EMBL" id="GBP41033.1"/>
    </source>
</evidence>
<protein>
    <submittedName>
        <fullName evidence="1">Uncharacterized protein</fullName>
    </submittedName>
</protein>
<dbReference type="Proteomes" id="UP000299102">
    <property type="component" value="Unassembled WGS sequence"/>
</dbReference>
<comment type="caution">
    <text evidence="1">The sequence shown here is derived from an EMBL/GenBank/DDBJ whole genome shotgun (WGS) entry which is preliminary data.</text>
</comment>
<proteinExistence type="predicted"/>
<keyword evidence="2" id="KW-1185">Reference proteome</keyword>
<evidence type="ECO:0000313" key="2">
    <source>
        <dbReference type="Proteomes" id="UP000299102"/>
    </source>
</evidence>
<name>A0A4C1VQT2_EUMVA</name>
<reference evidence="1 2" key="1">
    <citation type="journal article" date="2019" name="Commun. Biol.">
        <title>The bagworm genome reveals a unique fibroin gene that provides high tensile strength.</title>
        <authorList>
            <person name="Kono N."/>
            <person name="Nakamura H."/>
            <person name="Ohtoshi R."/>
            <person name="Tomita M."/>
            <person name="Numata K."/>
            <person name="Arakawa K."/>
        </authorList>
    </citation>
    <scope>NUCLEOTIDE SEQUENCE [LARGE SCALE GENOMIC DNA]</scope>
</reference>
<dbReference type="AlphaFoldDB" id="A0A4C1VQT2"/>
<accession>A0A4C1VQT2</accession>